<feature type="compositionally biased region" description="Polar residues" evidence="1">
    <location>
        <begin position="150"/>
        <end position="162"/>
    </location>
</feature>
<feature type="compositionally biased region" description="Basic and acidic residues" evidence="1">
    <location>
        <begin position="114"/>
        <end position="124"/>
    </location>
</feature>
<organism evidence="2 3">
    <name type="scientific">Ditylenchus destructor</name>
    <dbReference type="NCBI Taxonomy" id="166010"/>
    <lineage>
        <taxon>Eukaryota</taxon>
        <taxon>Metazoa</taxon>
        <taxon>Ecdysozoa</taxon>
        <taxon>Nematoda</taxon>
        <taxon>Chromadorea</taxon>
        <taxon>Rhabditida</taxon>
        <taxon>Tylenchina</taxon>
        <taxon>Tylenchomorpha</taxon>
        <taxon>Sphaerularioidea</taxon>
        <taxon>Anguinidae</taxon>
        <taxon>Anguininae</taxon>
        <taxon>Ditylenchus</taxon>
    </lineage>
</organism>
<sequence length="208" mass="23945">MREETLDHSMVPVHTSTPILDELTHTLDTVNIDDTQTSDQVTKNSSVSKEQWHTPKPHATNITRLHEEQSSSGCDKNTKQVRGILGFPAFQRGANMTRFFEEQSSKDLSLNHATETRHIVDERKKPRQNHRSLSATARNSAKACKENLEPNMNQMSEPLTQTSSSNRLSSLERNLDKQFMDLVNDEFHNMDNEKKRAFKKHISDFLWN</sequence>
<accession>A0AAD4RC65</accession>
<reference evidence="2" key="1">
    <citation type="submission" date="2022-01" db="EMBL/GenBank/DDBJ databases">
        <title>Genome Sequence Resource for Two Populations of Ditylenchus destructor, the Migratory Endoparasitic Phytonematode.</title>
        <authorList>
            <person name="Zhang H."/>
            <person name="Lin R."/>
            <person name="Xie B."/>
        </authorList>
    </citation>
    <scope>NUCLEOTIDE SEQUENCE</scope>
    <source>
        <strain evidence="2">BazhouSP</strain>
    </source>
</reference>
<feature type="region of interest" description="Disordered" evidence="1">
    <location>
        <begin position="149"/>
        <end position="168"/>
    </location>
</feature>
<evidence type="ECO:0000313" key="2">
    <source>
        <dbReference type="EMBL" id="KAI1725989.1"/>
    </source>
</evidence>
<feature type="region of interest" description="Disordered" evidence="1">
    <location>
        <begin position="111"/>
        <end position="141"/>
    </location>
</feature>
<evidence type="ECO:0000256" key="1">
    <source>
        <dbReference type="SAM" id="MobiDB-lite"/>
    </source>
</evidence>
<comment type="caution">
    <text evidence="2">The sequence shown here is derived from an EMBL/GenBank/DDBJ whole genome shotgun (WGS) entry which is preliminary data.</text>
</comment>
<keyword evidence="3" id="KW-1185">Reference proteome</keyword>
<dbReference type="Proteomes" id="UP001201812">
    <property type="component" value="Unassembled WGS sequence"/>
</dbReference>
<protein>
    <submittedName>
        <fullName evidence="2">Uncharacterized protein</fullName>
    </submittedName>
</protein>
<dbReference type="EMBL" id="JAKKPZ010000002">
    <property type="protein sequence ID" value="KAI1725989.1"/>
    <property type="molecule type" value="Genomic_DNA"/>
</dbReference>
<proteinExistence type="predicted"/>
<dbReference type="AlphaFoldDB" id="A0AAD4RC65"/>
<evidence type="ECO:0000313" key="3">
    <source>
        <dbReference type="Proteomes" id="UP001201812"/>
    </source>
</evidence>
<gene>
    <name evidence="2" type="ORF">DdX_02681</name>
</gene>
<name>A0AAD4RC65_9BILA</name>